<accession>A0A6C0CUB3</accession>
<dbReference type="EMBL" id="MN739485">
    <property type="protein sequence ID" value="QHT07742.1"/>
    <property type="molecule type" value="Genomic_DNA"/>
</dbReference>
<protein>
    <recommendedName>
        <fullName evidence="2">FCP1 homology domain-containing protein</fullName>
    </recommendedName>
</protein>
<evidence type="ECO:0008006" key="2">
    <source>
        <dbReference type="Google" id="ProtNLM"/>
    </source>
</evidence>
<dbReference type="AlphaFoldDB" id="A0A6C0CUB3"/>
<dbReference type="SUPFAM" id="SSF56784">
    <property type="entry name" value="HAD-like"/>
    <property type="match status" value="1"/>
</dbReference>
<dbReference type="Gene3D" id="1.10.150.450">
    <property type="match status" value="1"/>
</dbReference>
<dbReference type="Gene3D" id="3.40.50.1000">
    <property type="entry name" value="HAD superfamily/HAD-like"/>
    <property type="match status" value="1"/>
</dbReference>
<sequence>MSKTLLLDFDGVIFNNPRMNKMIQHRATIYFQHHTQMPYKVASKLNVKFYKNYGHTVNFIKDIIEYPESVNIQDFNEFVYSTKTLDTISKEMRQSDIHLASLWCDTIAEFRENDYQIKIFSNAPHHWIHRCLEDFPDYDLKYMFDDCFCFDNLNSIKPNKESYMEVYDQEEKIIFVDDSIDNLKPLLNTEHIFGDHCVWYPIHFGRSNNDSFFSTTNPLTIQGFI</sequence>
<name>A0A6C0CUB3_9ZZZZ</name>
<reference evidence="1" key="1">
    <citation type="journal article" date="2020" name="Nature">
        <title>Giant virus diversity and host interactions through global metagenomics.</title>
        <authorList>
            <person name="Schulz F."/>
            <person name="Roux S."/>
            <person name="Paez-Espino D."/>
            <person name="Jungbluth S."/>
            <person name="Walsh D.A."/>
            <person name="Denef V.J."/>
            <person name="McMahon K.D."/>
            <person name="Konstantinidis K.T."/>
            <person name="Eloe-Fadrosh E.A."/>
            <person name="Kyrpides N.C."/>
            <person name="Woyke T."/>
        </authorList>
    </citation>
    <scope>NUCLEOTIDE SEQUENCE</scope>
    <source>
        <strain evidence="1">GVMAG-M-3300021964-36</strain>
    </source>
</reference>
<organism evidence="1">
    <name type="scientific">viral metagenome</name>
    <dbReference type="NCBI Taxonomy" id="1070528"/>
    <lineage>
        <taxon>unclassified sequences</taxon>
        <taxon>metagenomes</taxon>
        <taxon>organismal metagenomes</taxon>
    </lineage>
</organism>
<dbReference type="InterPro" id="IPR041492">
    <property type="entry name" value="HAD_2"/>
</dbReference>
<evidence type="ECO:0000313" key="1">
    <source>
        <dbReference type="EMBL" id="QHT07742.1"/>
    </source>
</evidence>
<dbReference type="Pfam" id="PF13419">
    <property type="entry name" value="HAD_2"/>
    <property type="match status" value="1"/>
</dbReference>
<dbReference type="InterPro" id="IPR036412">
    <property type="entry name" value="HAD-like_sf"/>
</dbReference>
<dbReference type="InterPro" id="IPR023214">
    <property type="entry name" value="HAD_sf"/>
</dbReference>
<proteinExistence type="predicted"/>